<dbReference type="SMART" id="SM00369">
    <property type="entry name" value="LRR_TYP"/>
    <property type="match status" value="8"/>
</dbReference>
<feature type="domain" description="Disease resistance R13L4/SHOC-2-like LRR" evidence="4">
    <location>
        <begin position="211"/>
        <end position="292"/>
    </location>
</feature>
<keyword evidence="1" id="KW-0433">Leucine-rich repeat</keyword>
<dbReference type="InterPro" id="IPR032675">
    <property type="entry name" value="LRR_dom_sf"/>
</dbReference>
<dbReference type="PANTHER" id="PTHR48051">
    <property type="match status" value="1"/>
</dbReference>
<feature type="chain" id="PRO_5035739416" description="Disease resistance R13L4/SHOC-2-like LRR domain-containing protein" evidence="3">
    <location>
        <begin position="26"/>
        <end position="614"/>
    </location>
</feature>
<evidence type="ECO:0000259" key="4">
    <source>
        <dbReference type="Pfam" id="PF23598"/>
    </source>
</evidence>
<gene>
    <name evidence="5" type="ORF">KP509_27G042400</name>
</gene>
<dbReference type="GO" id="GO:0005737">
    <property type="term" value="C:cytoplasm"/>
    <property type="evidence" value="ECO:0007669"/>
    <property type="project" value="TreeGrafter"/>
</dbReference>
<reference evidence="5 6" key="1">
    <citation type="submission" date="2021-08" db="EMBL/GenBank/DDBJ databases">
        <title>WGS assembly of Ceratopteris richardii.</title>
        <authorList>
            <person name="Marchant D.B."/>
            <person name="Chen G."/>
            <person name="Jenkins J."/>
            <person name="Shu S."/>
            <person name="Leebens-Mack J."/>
            <person name="Grimwood J."/>
            <person name="Schmutz J."/>
            <person name="Soltis P."/>
            <person name="Soltis D."/>
            <person name="Chen Z.-H."/>
        </authorList>
    </citation>
    <scope>NUCLEOTIDE SEQUENCE [LARGE SCALE GENOMIC DNA]</scope>
    <source>
        <strain evidence="5">Whitten #5841</strain>
        <tissue evidence="5">Leaf</tissue>
    </source>
</reference>
<dbReference type="OMA" id="ADPSRDW"/>
<dbReference type="Pfam" id="PF00560">
    <property type="entry name" value="LRR_1"/>
    <property type="match status" value="1"/>
</dbReference>
<dbReference type="InterPro" id="IPR050216">
    <property type="entry name" value="LRR_domain-containing"/>
</dbReference>
<feature type="signal peptide" evidence="3">
    <location>
        <begin position="1"/>
        <end position="25"/>
    </location>
</feature>
<dbReference type="PROSITE" id="PS51450">
    <property type="entry name" value="LRR"/>
    <property type="match status" value="2"/>
</dbReference>
<evidence type="ECO:0000256" key="3">
    <source>
        <dbReference type="SAM" id="SignalP"/>
    </source>
</evidence>
<keyword evidence="6" id="KW-1185">Reference proteome</keyword>
<protein>
    <recommendedName>
        <fullName evidence="4">Disease resistance R13L4/SHOC-2-like LRR domain-containing protein</fullName>
    </recommendedName>
</protein>
<feature type="domain" description="Disease resistance R13L4/SHOC-2-like LRR" evidence="4">
    <location>
        <begin position="103"/>
        <end position="188"/>
    </location>
</feature>
<organism evidence="5 6">
    <name type="scientific">Ceratopteris richardii</name>
    <name type="common">Triangle waterfern</name>
    <dbReference type="NCBI Taxonomy" id="49495"/>
    <lineage>
        <taxon>Eukaryota</taxon>
        <taxon>Viridiplantae</taxon>
        <taxon>Streptophyta</taxon>
        <taxon>Embryophyta</taxon>
        <taxon>Tracheophyta</taxon>
        <taxon>Polypodiopsida</taxon>
        <taxon>Polypodiidae</taxon>
        <taxon>Polypodiales</taxon>
        <taxon>Pteridineae</taxon>
        <taxon>Pteridaceae</taxon>
        <taxon>Parkerioideae</taxon>
        <taxon>Ceratopteris</taxon>
    </lineage>
</organism>
<dbReference type="Gene3D" id="3.80.10.10">
    <property type="entry name" value="Ribonuclease Inhibitor"/>
    <property type="match status" value="3"/>
</dbReference>
<proteinExistence type="predicted"/>
<dbReference type="SUPFAM" id="SSF52058">
    <property type="entry name" value="L domain-like"/>
    <property type="match status" value="1"/>
</dbReference>
<dbReference type="SMART" id="SM00365">
    <property type="entry name" value="LRR_SD22"/>
    <property type="match status" value="6"/>
</dbReference>
<dbReference type="Proteomes" id="UP000825935">
    <property type="component" value="Chromosome 27"/>
</dbReference>
<keyword evidence="2" id="KW-0677">Repeat</keyword>
<sequence length="614" mass="66880">MLLLSLSLQLRPLLASSALTPFASSNDLANVISANGSGRPSVAVMAASASERIIQTRISVASSTRRLDLSNCGLDEVPPQIFMLRDLEELSLAWNNISYLPGDIENLKNLRHLGLSGNWLMGLPPNIGKLTELETLWVQGNLLQHLPIEVGNLKHLTILNVTGNMLEDILETVSSLSNLILLSLSGNKLKQLPSATLTILYDLLAMSPFGLGDMSSLKILTTNGNFLQSLPMSIEKLSSLEKLSLQGNRLEHLPSNLAGLSSLKELIVADNELVGVPDSIGELKYLKSLSLYGNKISNLPLSLCKMKQLQSLWLEGNPLNNLPEAMLKASNLKALGIDSDMAHSVRSLSEPHGGLRISRLVGTGLVSSFGGYFKLQQSLEISAKVVVVAFGSAPGVPNWGGLLSRIRKAMLADNKKSAFDVLYVVDTRRSWYTETKLGEEWHHASLTASPGCPSGTAMREKECATVGGYFQQELQEALKDYKRVVMIGDSMGASAGLLFSPLATSVIAFCPQVDMIESAIRPGRGRDWFRSYKQSLINAVVESSAHITVHCGSWEHDKYQAQLLPKKVNVVVHNSESHRLARELDEQGTLLKIIRRRIEEEIDAAHGAQVSTVV</sequence>
<dbReference type="PANTHER" id="PTHR48051:SF1">
    <property type="entry name" value="RAS SUPPRESSOR PROTEIN 1"/>
    <property type="match status" value="1"/>
</dbReference>
<dbReference type="Pfam" id="PF23598">
    <property type="entry name" value="LRR_14"/>
    <property type="match status" value="2"/>
</dbReference>
<comment type="caution">
    <text evidence="5">The sequence shown here is derived from an EMBL/GenBank/DDBJ whole genome shotgun (WGS) entry which is preliminary data.</text>
</comment>
<dbReference type="OrthoDB" id="676979at2759"/>
<name>A0A8T2RIE9_CERRI</name>
<dbReference type="SMART" id="SM00364">
    <property type="entry name" value="LRR_BAC"/>
    <property type="match status" value="7"/>
</dbReference>
<accession>A0A8T2RIE9</accession>
<dbReference type="InterPro" id="IPR003591">
    <property type="entry name" value="Leu-rich_rpt_typical-subtyp"/>
</dbReference>
<evidence type="ECO:0000256" key="1">
    <source>
        <dbReference type="ARBA" id="ARBA00022614"/>
    </source>
</evidence>
<evidence type="ECO:0000313" key="5">
    <source>
        <dbReference type="EMBL" id="KAH7295313.1"/>
    </source>
</evidence>
<evidence type="ECO:0000313" key="6">
    <source>
        <dbReference type="Proteomes" id="UP000825935"/>
    </source>
</evidence>
<dbReference type="InterPro" id="IPR001611">
    <property type="entry name" value="Leu-rich_rpt"/>
</dbReference>
<keyword evidence="3" id="KW-0732">Signal</keyword>
<dbReference type="InterPro" id="IPR055414">
    <property type="entry name" value="LRR_R13L4/SHOC2-like"/>
</dbReference>
<dbReference type="EMBL" id="CM035432">
    <property type="protein sequence ID" value="KAH7295313.1"/>
    <property type="molecule type" value="Genomic_DNA"/>
</dbReference>
<dbReference type="AlphaFoldDB" id="A0A8T2RIE9"/>
<evidence type="ECO:0000256" key="2">
    <source>
        <dbReference type="ARBA" id="ARBA00022737"/>
    </source>
</evidence>